<dbReference type="EMBL" id="LRGB01002580">
    <property type="protein sequence ID" value="KZS06833.1"/>
    <property type="molecule type" value="Genomic_DNA"/>
</dbReference>
<protein>
    <submittedName>
        <fullName evidence="1">Uncharacterized protein</fullName>
    </submittedName>
</protein>
<gene>
    <name evidence="1" type="ORF">APZ42_029366</name>
</gene>
<evidence type="ECO:0000313" key="2">
    <source>
        <dbReference type="Proteomes" id="UP000076858"/>
    </source>
</evidence>
<reference evidence="1 2" key="1">
    <citation type="submission" date="2016-03" db="EMBL/GenBank/DDBJ databases">
        <title>EvidentialGene: Evidence-directed Construction of Genes on Genomes.</title>
        <authorList>
            <person name="Gilbert D.G."/>
            <person name="Choi J.-H."/>
            <person name="Mockaitis K."/>
            <person name="Colbourne J."/>
            <person name="Pfrender M."/>
        </authorList>
    </citation>
    <scope>NUCLEOTIDE SEQUENCE [LARGE SCALE GENOMIC DNA]</scope>
    <source>
        <strain evidence="1 2">Xinb3</strain>
        <tissue evidence="1">Complete organism</tissue>
    </source>
</reference>
<proteinExistence type="predicted"/>
<keyword evidence="2" id="KW-1185">Reference proteome</keyword>
<evidence type="ECO:0000313" key="1">
    <source>
        <dbReference type="EMBL" id="KZS06833.1"/>
    </source>
</evidence>
<accession>A0A164PHD5</accession>
<dbReference type="Proteomes" id="UP000076858">
    <property type="component" value="Unassembled WGS sequence"/>
</dbReference>
<organism evidence="1 2">
    <name type="scientific">Daphnia magna</name>
    <dbReference type="NCBI Taxonomy" id="35525"/>
    <lineage>
        <taxon>Eukaryota</taxon>
        <taxon>Metazoa</taxon>
        <taxon>Ecdysozoa</taxon>
        <taxon>Arthropoda</taxon>
        <taxon>Crustacea</taxon>
        <taxon>Branchiopoda</taxon>
        <taxon>Diplostraca</taxon>
        <taxon>Cladocera</taxon>
        <taxon>Anomopoda</taxon>
        <taxon>Daphniidae</taxon>
        <taxon>Daphnia</taxon>
    </lineage>
</organism>
<name>A0A164PHD5_9CRUS</name>
<dbReference type="AlphaFoldDB" id="A0A164PHD5"/>
<sequence>MVSSQKKRGQTCLYDQKVGVCPDKMEQRRRPFSIAEIKEKTPIQGASLMVQPIEGEFNQS</sequence>
<comment type="caution">
    <text evidence="1">The sequence shown here is derived from an EMBL/GenBank/DDBJ whole genome shotgun (WGS) entry which is preliminary data.</text>
</comment>